<evidence type="ECO:0000256" key="4">
    <source>
        <dbReference type="ARBA" id="ARBA00023004"/>
    </source>
</evidence>
<dbReference type="NCBIfam" id="TIGR02481">
    <property type="entry name" value="hemeryth_dom"/>
    <property type="match status" value="1"/>
</dbReference>
<dbReference type="InterPro" id="IPR012827">
    <property type="entry name" value="Hemerythrin_metal-bd"/>
</dbReference>
<dbReference type="InterPro" id="IPR016131">
    <property type="entry name" value="Haemerythrin_Fe_BS"/>
</dbReference>
<dbReference type="KEGG" id="hjo:AY555_07705"/>
<keyword evidence="3" id="KW-0479">Metal-binding</keyword>
<keyword evidence="2" id="KW-0813">Transport</keyword>
<dbReference type="PANTHER" id="PTHR37164:SF1">
    <property type="entry name" value="BACTERIOHEMERYTHRIN"/>
    <property type="match status" value="1"/>
</dbReference>
<protein>
    <recommendedName>
        <fullName evidence="5">Hemerythrin-like domain-containing protein</fullName>
    </recommendedName>
</protein>
<dbReference type="SUPFAM" id="SSF47188">
    <property type="entry name" value="Hemerythrin-like"/>
    <property type="match status" value="1"/>
</dbReference>
<dbReference type="Gene3D" id="1.20.120.50">
    <property type="entry name" value="Hemerythrin-like"/>
    <property type="match status" value="1"/>
</dbReference>
<dbReference type="InterPro" id="IPR050669">
    <property type="entry name" value="Hemerythrin"/>
</dbReference>
<proteinExistence type="inferred from homology"/>
<dbReference type="CDD" id="cd12107">
    <property type="entry name" value="Hemerythrin"/>
    <property type="match status" value="1"/>
</dbReference>
<keyword evidence="4" id="KW-0408">Iron</keyword>
<gene>
    <name evidence="6" type="ORF">AY555_07705</name>
</gene>
<dbReference type="GO" id="GO:0005344">
    <property type="term" value="F:oxygen carrier activity"/>
    <property type="evidence" value="ECO:0007669"/>
    <property type="project" value="UniProtKB-KW"/>
</dbReference>
<dbReference type="PROSITE" id="PS00550">
    <property type="entry name" value="HEMERYTHRINS"/>
    <property type="match status" value="1"/>
</dbReference>
<evidence type="ECO:0000259" key="5">
    <source>
        <dbReference type="Pfam" id="PF01814"/>
    </source>
</evidence>
<accession>A0A143DEX3</accession>
<dbReference type="AlphaFoldDB" id="A0A143DEX3"/>
<comment type="similarity">
    <text evidence="1">Belongs to the hemerythrin family.</text>
</comment>
<dbReference type="Proteomes" id="UP000076066">
    <property type="component" value="Chromosome"/>
</dbReference>
<dbReference type="GO" id="GO:0046872">
    <property type="term" value="F:metal ion binding"/>
    <property type="evidence" value="ECO:0007669"/>
    <property type="project" value="UniProtKB-KW"/>
</dbReference>
<evidence type="ECO:0000256" key="3">
    <source>
        <dbReference type="ARBA" id="ARBA00022723"/>
    </source>
</evidence>
<dbReference type="PANTHER" id="PTHR37164">
    <property type="entry name" value="BACTERIOHEMERYTHRIN"/>
    <property type="match status" value="1"/>
</dbReference>
<dbReference type="Pfam" id="PF01814">
    <property type="entry name" value="Hemerythrin"/>
    <property type="match status" value="1"/>
</dbReference>
<evidence type="ECO:0000256" key="2">
    <source>
        <dbReference type="ARBA" id="ARBA00022621"/>
    </source>
</evidence>
<evidence type="ECO:0000313" key="6">
    <source>
        <dbReference type="EMBL" id="AMW35080.1"/>
    </source>
</evidence>
<evidence type="ECO:0000256" key="1">
    <source>
        <dbReference type="ARBA" id="ARBA00010587"/>
    </source>
</evidence>
<dbReference type="InterPro" id="IPR035938">
    <property type="entry name" value="Hemerythrin-like_sf"/>
</dbReference>
<evidence type="ECO:0000313" key="7">
    <source>
        <dbReference type="Proteomes" id="UP000076066"/>
    </source>
</evidence>
<name>A0A143DEX3_9PROT</name>
<dbReference type="RefSeq" id="WP_167812300.1">
    <property type="nucleotide sequence ID" value="NZ_JAAVSS010000001.1"/>
</dbReference>
<reference evidence="6 7" key="1">
    <citation type="submission" date="2016-02" db="EMBL/GenBank/DDBJ databases">
        <title>Complete Genome of H5569, the type strain of the newly described species Haematospirillium jordaniae.</title>
        <authorList>
            <person name="Nicholson A.C."/>
            <person name="Humrighouse B.W."/>
            <person name="Loparov V."/>
            <person name="McQuiston J.R."/>
        </authorList>
    </citation>
    <scope>NUCLEOTIDE SEQUENCE [LARGE SCALE GENOMIC DNA]</scope>
    <source>
        <strain evidence="6 7">H5569</strain>
    </source>
</reference>
<organism evidence="6 7">
    <name type="scientific">Haematospirillum jordaniae</name>
    <dbReference type="NCBI Taxonomy" id="1549855"/>
    <lineage>
        <taxon>Bacteria</taxon>
        <taxon>Pseudomonadati</taxon>
        <taxon>Pseudomonadota</taxon>
        <taxon>Alphaproteobacteria</taxon>
        <taxon>Rhodospirillales</taxon>
        <taxon>Novispirillaceae</taxon>
        <taxon>Haematospirillum</taxon>
    </lineage>
</organism>
<dbReference type="NCBIfam" id="NF033749">
    <property type="entry name" value="bact_hemeryth"/>
    <property type="match status" value="1"/>
</dbReference>
<keyword evidence="7" id="KW-1185">Reference proteome</keyword>
<feature type="domain" description="Hemerythrin-like" evidence="5">
    <location>
        <begin position="11"/>
        <end position="128"/>
    </location>
</feature>
<dbReference type="InterPro" id="IPR012312">
    <property type="entry name" value="Hemerythrin-like"/>
</dbReference>
<dbReference type="EMBL" id="CP014525">
    <property type="protein sequence ID" value="AMW35080.1"/>
    <property type="molecule type" value="Genomic_DNA"/>
</dbReference>
<sequence>MLEWTEKMSVGSEALDEDHKRLISMLKELNTALKAGSPAETIRDIMVELAAYTDYHFAAEERVLRMARYEGLDEHIEAHNKWRERLSELQTTLEGKADRRSALKLSDFLSDWLIRHILGDDQKFKPAIEALVNRRKAGSGNDGNQSTPES</sequence>
<keyword evidence="2" id="KW-0561">Oxygen transport</keyword>